<protein>
    <recommendedName>
        <fullName evidence="3">General secretion pathway protein H</fullName>
    </recommendedName>
</protein>
<dbReference type="HOGENOM" id="CLU_1420312_0_0_4"/>
<dbReference type="Pfam" id="PF07963">
    <property type="entry name" value="N_methyl"/>
    <property type="match status" value="1"/>
</dbReference>
<feature type="transmembrane region" description="Helical" evidence="1">
    <location>
        <begin position="6"/>
        <end position="27"/>
    </location>
</feature>
<dbReference type="OrthoDB" id="9131516at2"/>
<dbReference type="AlphaFoldDB" id="B1XUC4"/>
<keyword evidence="1" id="KW-1133">Transmembrane helix</keyword>
<evidence type="ECO:0000313" key="2">
    <source>
        <dbReference type="EMBL" id="ACB43951.1"/>
    </source>
</evidence>
<reference evidence="2" key="1">
    <citation type="submission" date="2008-03" db="EMBL/GenBank/DDBJ databases">
        <title>Complete sequence of Polynucleobacter necessarius STIR1.</title>
        <authorList>
            <consortium name="US DOE Joint Genome Institute"/>
            <person name="Copeland A."/>
            <person name="Lucas S."/>
            <person name="Lapidus A."/>
            <person name="Barry K."/>
            <person name="Detter J.C."/>
            <person name="Glavina del Rio T."/>
            <person name="Hammon N."/>
            <person name="Israni S."/>
            <person name="Dalin E."/>
            <person name="Tice H."/>
            <person name="Pitluck S."/>
            <person name="Chain P."/>
            <person name="Malfatti S."/>
            <person name="Shin M."/>
            <person name="Vergez L."/>
            <person name="Schmutz J."/>
            <person name="Larimer F."/>
            <person name="Land M."/>
            <person name="Hauser L."/>
            <person name="Kyrpides N."/>
            <person name="Kim E."/>
            <person name="Hahn M."/>
            <person name="Richardson P."/>
        </authorList>
    </citation>
    <scope>NUCLEOTIDE SEQUENCE [LARGE SCALE GENOMIC DNA]</scope>
    <source>
        <strain evidence="2">STIR1</strain>
    </source>
</reference>
<organism evidence="2">
    <name type="scientific">Polynucleobacter necessarius subsp. necessarius (strain STIR1)</name>
    <dbReference type="NCBI Taxonomy" id="452638"/>
    <lineage>
        <taxon>Bacteria</taxon>
        <taxon>Pseudomonadati</taxon>
        <taxon>Pseudomonadota</taxon>
        <taxon>Betaproteobacteria</taxon>
        <taxon>Burkholderiales</taxon>
        <taxon>Burkholderiaceae</taxon>
        <taxon>Polynucleobacter</taxon>
    </lineage>
</organism>
<sequence>MNQHGVTFLEVIIVITILMVIVSSLVSPSITDWRQKRALESDFHAVSAQVDYLKTRARAINGTAVLICASATGTGKKLSYQISSKAQSDLIGLSTGFASNVVEDPAAKDPSFNLLSGQTQIVSSLCNGLRGIFLSSGQSGLEGGSAPIDIAIEPSAGKAQFGAYRILLNQHTGFLQKFKWSNPNSQWVEIE</sequence>
<evidence type="ECO:0000256" key="1">
    <source>
        <dbReference type="SAM" id="Phobius"/>
    </source>
</evidence>
<dbReference type="KEGG" id="pne:Pnec_0725"/>
<accession>B1XUC4</accession>
<dbReference type="STRING" id="452638.Pnec_0725"/>
<gene>
    <name evidence="2" type="ordered locus">Pnec_0725</name>
</gene>
<evidence type="ECO:0008006" key="3">
    <source>
        <dbReference type="Google" id="ProtNLM"/>
    </source>
</evidence>
<proteinExistence type="predicted"/>
<dbReference type="EMBL" id="CP001010">
    <property type="protein sequence ID" value="ACB43951.1"/>
    <property type="molecule type" value="Genomic_DNA"/>
</dbReference>
<dbReference type="InterPro" id="IPR012902">
    <property type="entry name" value="N_methyl_site"/>
</dbReference>
<keyword evidence="1" id="KW-0812">Transmembrane</keyword>
<keyword evidence="1" id="KW-0472">Membrane</keyword>
<name>B1XUC4_POLNS</name>